<gene>
    <name evidence="2" type="ORF">DL237_16700</name>
</gene>
<dbReference type="Proteomes" id="UP000265848">
    <property type="component" value="Unassembled WGS sequence"/>
</dbReference>
<dbReference type="AlphaFoldDB" id="A0A399IX35"/>
<evidence type="ECO:0000256" key="1">
    <source>
        <dbReference type="SAM" id="SignalP"/>
    </source>
</evidence>
<evidence type="ECO:0000313" key="2">
    <source>
        <dbReference type="EMBL" id="RII37524.1"/>
    </source>
</evidence>
<feature type="signal peptide" evidence="1">
    <location>
        <begin position="1"/>
        <end position="25"/>
    </location>
</feature>
<feature type="chain" id="PRO_5017376899" description="Peptidase inhibitor I78" evidence="1">
    <location>
        <begin position="26"/>
        <end position="106"/>
    </location>
</feature>
<dbReference type="PROSITE" id="PS51257">
    <property type="entry name" value="PROKAR_LIPOPROTEIN"/>
    <property type="match status" value="1"/>
</dbReference>
<dbReference type="EMBL" id="QWJJ01000016">
    <property type="protein sequence ID" value="RII37524.1"/>
    <property type="molecule type" value="Genomic_DNA"/>
</dbReference>
<evidence type="ECO:0008006" key="4">
    <source>
        <dbReference type="Google" id="ProtNLM"/>
    </source>
</evidence>
<dbReference type="Pfam" id="PF11720">
    <property type="entry name" value="Inhibitor_I78"/>
    <property type="match status" value="1"/>
</dbReference>
<dbReference type="Gene3D" id="3.30.10.10">
    <property type="entry name" value="Trypsin Inhibitor V, subunit A"/>
    <property type="match status" value="1"/>
</dbReference>
<dbReference type="InterPro" id="IPR021719">
    <property type="entry name" value="Prot_inh_I78"/>
</dbReference>
<comment type="caution">
    <text evidence="2">The sequence shown here is derived from an EMBL/GenBank/DDBJ whole genome shotgun (WGS) entry which is preliminary data.</text>
</comment>
<proteinExistence type="predicted"/>
<accession>A0A399IX35</accession>
<name>A0A399IX35_9RHOB</name>
<keyword evidence="1" id="KW-0732">Signal</keyword>
<dbReference type="RefSeq" id="WP_119400229.1">
    <property type="nucleotide sequence ID" value="NZ_QWJJ01000016.1"/>
</dbReference>
<sequence length="106" mass="11206">MPRRHSHFALMICLAMLGSGCSAIAGGAPDPAPGKTVPVPPASETTCGAEDFNDLIGKIWSPELLGDYDGKLRVLEKGSMATMDYVIGRLNVRLDEDGRVESLSCG</sequence>
<reference evidence="2 3" key="1">
    <citation type="submission" date="2018-08" db="EMBL/GenBank/DDBJ databases">
        <title>Pseudooceanicola sediminis CY03 in the family Rhodobacteracea.</title>
        <authorList>
            <person name="Zhang Y.-J."/>
        </authorList>
    </citation>
    <scope>NUCLEOTIDE SEQUENCE [LARGE SCALE GENOMIC DNA]</scope>
    <source>
        <strain evidence="2 3">CY03</strain>
    </source>
</reference>
<evidence type="ECO:0000313" key="3">
    <source>
        <dbReference type="Proteomes" id="UP000265848"/>
    </source>
</evidence>
<keyword evidence="3" id="KW-1185">Reference proteome</keyword>
<protein>
    <recommendedName>
        <fullName evidence="4">Peptidase inhibitor I78</fullName>
    </recommendedName>
</protein>
<dbReference type="OrthoDB" id="8724542at2"/>
<organism evidence="2 3">
    <name type="scientific">Pseudooceanicola sediminis</name>
    <dbReference type="NCBI Taxonomy" id="2211117"/>
    <lineage>
        <taxon>Bacteria</taxon>
        <taxon>Pseudomonadati</taxon>
        <taxon>Pseudomonadota</taxon>
        <taxon>Alphaproteobacteria</taxon>
        <taxon>Rhodobacterales</taxon>
        <taxon>Paracoccaceae</taxon>
        <taxon>Pseudooceanicola</taxon>
    </lineage>
</organism>